<evidence type="ECO:0000313" key="3">
    <source>
        <dbReference type="Proteomes" id="UP000184394"/>
    </source>
</evidence>
<dbReference type="EMBL" id="FRCT01000002">
    <property type="protein sequence ID" value="SHM24661.1"/>
    <property type="molecule type" value="Genomic_DNA"/>
</dbReference>
<organism evidence="2 3">
    <name type="scientific">Ruminococcus flavefaciens</name>
    <dbReference type="NCBI Taxonomy" id="1265"/>
    <lineage>
        <taxon>Bacteria</taxon>
        <taxon>Bacillati</taxon>
        <taxon>Bacillota</taxon>
        <taxon>Clostridia</taxon>
        <taxon>Eubacteriales</taxon>
        <taxon>Oscillospiraceae</taxon>
        <taxon>Ruminococcus</taxon>
    </lineage>
</organism>
<evidence type="ECO:0000313" key="2">
    <source>
        <dbReference type="EMBL" id="SHM24661.1"/>
    </source>
</evidence>
<dbReference type="OrthoDB" id="9776303at2"/>
<dbReference type="InterPro" id="IPR029058">
    <property type="entry name" value="AB_hydrolase_fold"/>
</dbReference>
<protein>
    <submittedName>
        <fullName evidence="2">Alpha/beta hydrolase family protein</fullName>
    </submittedName>
</protein>
<sequence>MSYFTFDGKNVFYEESGVGTPLLLMHGNTASSKMYNEISKRYASDFNVIMIDFLGHGRSDRLSEFPTDLWFYEAQQVISFLRYKDYKNVYIIGSSGGAIVALNVALEAPELVGKIIADSFEGEKADKRFTRQLIMDRNKAVNDDAARGFFEYMHGSDWKNIVENDTEAIIRHEKEIGNFFHKPLSELKADLMLTGSKKDSFMYKISDNYYETVYSQILKQIPHGKMHLFESGDHPAIITNSLLFYDISMDFFN</sequence>
<reference evidence="2 3" key="1">
    <citation type="submission" date="2016-11" db="EMBL/GenBank/DDBJ databases">
        <authorList>
            <person name="Jaros S."/>
            <person name="Januszkiewicz K."/>
            <person name="Wedrychowicz H."/>
        </authorList>
    </citation>
    <scope>NUCLEOTIDE SEQUENCE [LARGE SCALE GENOMIC DNA]</scope>
    <source>
        <strain evidence="2 3">Y1</strain>
    </source>
</reference>
<gene>
    <name evidence="2" type="ORF">SAMN04487860_102178</name>
</gene>
<dbReference type="PANTHER" id="PTHR43798">
    <property type="entry name" value="MONOACYLGLYCEROL LIPASE"/>
    <property type="match status" value="1"/>
</dbReference>
<dbReference type="SUPFAM" id="SSF53474">
    <property type="entry name" value="alpha/beta-Hydrolases"/>
    <property type="match status" value="1"/>
</dbReference>
<dbReference type="InterPro" id="IPR050266">
    <property type="entry name" value="AB_hydrolase_sf"/>
</dbReference>
<dbReference type="PRINTS" id="PR00111">
    <property type="entry name" value="ABHYDROLASE"/>
</dbReference>
<accession>A0A1M7H7U1</accession>
<feature type="domain" description="AB hydrolase-1" evidence="1">
    <location>
        <begin position="21"/>
        <end position="126"/>
    </location>
</feature>
<proteinExistence type="predicted"/>
<dbReference type="GO" id="GO:0016787">
    <property type="term" value="F:hydrolase activity"/>
    <property type="evidence" value="ECO:0007669"/>
    <property type="project" value="UniProtKB-KW"/>
</dbReference>
<dbReference type="Gene3D" id="3.40.50.1820">
    <property type="entry name" value="alpha/beta hydrolase"/>
    <property type="match status" value="1"/>
</dbReference>
<dbReference type="InterPro" id="IPR000073">
    <property type="entry name" value="AB_hydrolase_1"/>
</dbReference>
<name>A0A1M7H7U1_RUMFL</name>
<dbReference type="Proteomes" id="UP000184394">
    <property type="component" value="Unassembled WGS sequence"/>
</dbReference>
<dbReference type="Pfam" id="PF00561">
    <property type="entry name" value="Abhydrolase_1"/>
    <property type="match status" value="1"/>
</dbReference>
<dbReference type="RefSeq" id="WP_072948589.1">
    <property type="nucleotide sequence ID" value="NZ_FRCT01000002.1"/>
</dbReference>
<dbReference type="AlphaFoldDB" id="A0A1M7H7U1"/>
<keyword evidence="2" id="KW-0378">Hydrolase</keyword>
<evidence type="ECO:0000259" key="1">
    <source>
        <dbReference type="Pfam" id="PF00561"/>
    </source>
</evidence>